<accession>A0A2S6G863</accession>
<name>A0A2S6G863_9GAMM</name>
<dbReference type="EMBL" id="PTIT01000006">
    <property type="protein sequence ID" value="PPK52410.1"/>
    <property type="molecule type" value="Genomic_DNA"/>
</dbReference>
<dbReference type="Proteomes" id="UP000239648">
    <property type="component" value="Unassembled WGS sequence"/>
</dbReference>
<reference evidence="2 5" key="1">
    <citation type="submission" date="2018-02" db="EMBL/GenBank/DDBJ databases">
        <title>Deep subsurface shale carbon reservoir microbial communities from Ohio and West Virginia, USA.</title>
        <authorList>
            <person name="Wrighton K."/>
        </authorList>
    </citation>
    <scope>NUCLEOTIDE SEQUENCE [LARGE SCALE GENOMIC DNA]</scope>
    <source>
        <strain evidence="2 5">UTICA-S1B6</strain>
    </source>
</reference>
<feature type="region of interest" description="Disordered" evidence="1">
    <location>
        <begin position="611"/>
        <end position="639"/>
    </location>
</feature>
<dbReference type="Pfam" id="PF07793">
    <property type="entry name" value="DUF1631"/>
    <property type="match status" value="1"/>
</dbReference>
<sequence>MSKSSGIHYLSDHKAATDARPVPPEVGRVRDTVTAGLGDLLQGALDAVDDSLFELANNARSNNEQNRYFEAMREIRIKRKGVERQFRKAITDLFSHPPRVQQSAERNTQQTPSADTLSLVGHDDLEEQVALNAMVTKANAHFQGSLIPLQARFSQVYAGIPDEEPVNPMAPEYLCEAFAQASEALDIHIRERLIVLKQFDRYVVSNLGMLLDEANRILVQAGVIPNFRYHGKSSPKREAPDAQANTQRPSIDEPSTSRKAGSSGRENTALFDQIRRLMAQQRTTSGNVSREADPSVHVVDGKELMELLRALPMQQTMPESGDLSDGEPVILDLQQLVYSTLARQTQQSGQEPALKEVDEDLINLVSMLFEFILDDDNLSAPVQVLISRLQIPILKVVIKDKTFFSKASHPARKLLNSLARAGIGWNNSDEKAKDRLYNQIHTVVQRILEDFDGDIALFEDLNREFERFLERENRKASLVEQRTRESERGRIKSRKAQEEVDHLLKEKTRNYELPESIHDILINGWSRVMFLAYLRDDSEHRWQESVKVVDDLLWCLNPHQDDKERDEWVRVVPGLLKTLRAGLREVSYKSNRLDEVMAALKTQLTDAFRNHTAISTPKPDTADSQTKEIDSDDEPSSVHDDAALGEYIEQIDKLKIGDWVEFRLVNGASFRCKLSAVIEEANSFVFVNRMGLKVIEKSRLDLASELRKGRLSLLDQGALIDRALNAVVGNLRTKTA</sequence>
<dbReference type="EMBL" id="PTIU01000006">
    <property type="protein sequence ID" value="PPK55386.1"/>
    <property type="molecule type" value="Genomic_DNA"/>
</dbReference>
<evidence type="ECO:0000256" key="1">
    <source>
        <dbReference type="SAM" id="MobiDB-lite"/>
    </source>
</evidence>
<feature type="compositionally biased region" description="Polar residues" evidence="1">
    <location>
        <begin position="243"/>
        <end position="266"/>
    </location>
</feature>
<organism evidence="3 4">
    <name type="scientific">Marinobacter persicus</name>
    <dbReference type="NCBI Taxonomy" id="930118"/>
    <lineage>
        <taxon>Bacteria</taxon>
        <taxon>Pseudomonadati</taxon>
        <taxon>Pseudomonadota</taxon>
        <taxon>Gammaproteobacteria</taxon>
        <taxon>Pseudomonadales</taxon>
        <taxon>Marinobacteraceae</taxon>
        <taxon>Marinobacter</taxon>
    </lineage>
</organism>
<feature type="region of interest" description="Disordered" evidence="1">
    <location>
        <begin position="230"/>
        <end position="266"/>
    </location>
</feature>
<dbReference type="AlphaFoldDB" id="A0A2S6G863"/>
<gene>
    <name evidence="3" type="ORF">B0H24_1006150</name>
    <name evidence="2" type="ORF">BY455_106150</name>
</gene>
<dbReference type="RefSeq" id="WP_104415657.1">
    <property type="nucleotide sequence ID" value="NZ_PTIT01000006.1"/>
</dbReference>
<feature type="compositionally biased region" description="Polar residues" evidence="1">
    <location>
        <begin position="100"/>
        <end position="116"/>
    </location>
</feature>
<evidence type="ECO:0000313" key="2">
    <source>
        <dbReference type="EMBL" id="PPK52410.1"/>
    </source>
</evidence>
<proteinExistence type="predicted"/>
<feature type="region of interest" description="Disordered" evidence="1">
    <location>
        <begin position="1"/>
        <end position="26"/>
    </location>
</feature>
<dbReference type="InterPro" id="IPR012434">
    <property type="entry name" value="DUF1631"/>
</dbReference>
<comment type="caution">
    <text evidence="3">The sequence shown here is derived from an EMBL/GenBank/DDBJ whole genome shotgun (WGS) entry which is preliminary data.</text>
</comment>
<feature type="region of interest" description="Disordered" evidence="1">
    <location>
        <begin position="95"/>
        <end position="116"/>
    </location>
</feature>
<protein>
    <submittedName>
        <fullName evidence="3">Uncharacterized protein DUF1631</fullName>
    </submittedName>
</protein>
<evidence type="ECO:0000313" key="3">
    <source>
        <dbReference type="EMBL" id="PPK55386.1"/>
    </source>
</evidence>
<evidence type="ECO:0000313" key="5">
    <source>
        <dbReference type="Proteomes" id="UP000239648"/>
    </source>
</evidence>
<reference evidence="3 4" key="2">
    <citation type="submission" date="2018-02" db="EMBL/GenBank/DDBJ databases">
        <title>Subsurface microbial communities from deep shales in Ohio and West Virginia, USA.</title>
        <authorList>
            <person name="Wrighton K."/>
        </authorList>
    </citation>
    <scope>NUCLEOTIDE SEQUENCE [LARGE SCALE GENOMIC DNA]</scope>
    <source>
        <strain evidence="3 4">UTICA-S1B9</strain>
    </source>
</reference>
<evidence type="ECO:0000313" key="4">
    <source>
        <dbReference type="Proteomes" id="UP000239446"/>
    </source>
</evidence>
<keyword evidence="5" id="KW-1185">Reference proteome</keyword>
<dbReference type="Proteomes" id="UP000239446">
    <property type="component" value="Unassembled WGS sequence"/>
</dbReference>
<dbReference type="OrthoDB" id="6188167at2"/>